<evidence type="ECO:0000313" key="2">
    <source>
        <dbReference type="Proteomes" id="UP001266305"/>
    </source>
</evidence>
<name>A0ABQ9T934_SAGOE</name>
<proteinExistence type="predicted"/>
<protein>
    <submittedName>
        <fullName evidence="1">Uncharacterized protein</fullName>
    </submittedName>
</protein>
<comment type="caution">
    <text evidence="1">The sequence shown here is derived from an EMBL/GenBank/DDBJ whole genome shotgun (WGS) entry which is preliminary data.</text>
</comment>
<gene>
    <name evidence="1" type="ORF">P7K49_040395</name>
</gene>
<sequence length="94" mass="10988">LSSGELPFNFFCWSLIWTFLEVGRPTERLQLLLQELPEWVGSHSTEANLSCVKFQWQMRDAWNSVGWQCLLRRLLVFGLELPLDRRRPLLTPGG</sequence>
<feature type="non-terminal residue" evidence="1">
    <location>
        <position position="1"/>
    </location>
</feature>
<reference evidence="1 2" key="1">
    <citation type="submission" date="2023-05" db="EMBL/GenBank/DDBJ databases">
        <title>B98-5 Cell Line De Novo Hybrid Assembly: An Optical Mapping Approach.</title>
        <authorList>
            <person name="Kananen K."/>
            <person name="Auerbach J.A."/>
            <person name="Kautto E."/>
            <person name="Blachly J.S."/>
        </authorList>
    </citation>
    <scope>NUCLEOTIDE SEQUENCE [LARGE SCALE GENOMIC DNA]</scope>
    <source>
        <strain evidence="1">B95-8</strain>
        <tissue evidence="1">Cell line</tissue>
    </source>
</reference>
<dbReference type="Proteomes" id="UP001266305">
    <property type="component" value="Unassembled WGS sequence"/>
</dbReference>
<organism evidence="1 2">
    <name type="scientific">Saguinus oedipus</name>
    <name type="common">Cotton-top tamarin</name>
    <name type="synonym">Oedipomidas oedipus</name>
    <dbReference type="NCBI Taxonomy" id="9490"/>
    <lineage>
        <taxon>Eukaryota</taxon>
        <taxon>Metazoa</taxon>
        <taxon>Chordata</taxon>
        <taxon>Craniata</taxon>
        <taxon>Vertebrata</taxon>
        <taxon>Euteleostomi</taxon>
        <taxon>Mammalia</taxon>
        <taxon>Eutheria</taxon>
        <taxon>Euarchontoglires</taxon>
        <taxon>Primates</taxon>
        <taxon>Haplorrhini</taxon>
        <taxon>Platyrrhini</taxon>
        <taxon>Cebidae</taxon>
        <taxon>Callitrichinae</taxon>
        <taxon>Saguinus</taxon>
    </lineage>
</organism>
<keyword evidence="2" id="KW-1185">Reference proteome</keyword>
<evidence type="ECO:0000313" key="1">
    <source>
        <dbReference type="EMBL" id="KAK2081249.1"/>
    </source>
</evidence>
<dbReference type="EMBL" id="JASSZA010000364">
    <property type="protein sequence ID" value="KAK2081249.1"/>
    <property type="molecule type" value="Genomic_DNA"/>
</dbReference>
<accession>A0ABQ9T934</accession>
<feature type="non-terminal residue" evidence="1">
    <location>
        <position position="94"/>
    </location>
</feature>